<dbReference type="KEGG" id="lug:FPZ22_05320"/>
<feature type="region of interest" description="Disordered" evidence="1">
    <location>
        <begin position="489"/>
        <end position="593"/>
    </location>
</feature>
<dbReference type="RefSeq" id="WP_144891085.1">
    <property type="nucleotide sequence ID" value="NZ_CP042218.1"/>
</dbReference>
<proteinExistence type="predicted"/>
<evidence type="ECO:0000313" key="4">
    <source>
        <dbReference type="Proteomes" id="UP000316584"/>
    </source>
</evidence>
<dbReference type="Proteomes" id="UP000316584">
    <property type="component" value="Chromosome"/>
</dbReference>
<evidence type="ECO:0000256" key="2">
    <source>
        <dbReference type="SAM" id="SignalP"/>
    </source>
</evidence>
<keyword evidence="4" id="KW-1185">Reference proteome</keyword>
<organism evidence="3 4">
    <name type="scientific">Luteimonas granuli</name>
    <dbReference type="NCBI Taxonomy" id="1176533"/>
    <lineage>
        <taxon>Bacteria</taxon>
        <taxon>Pseudomonadati</taxon>
        <taxon>Pseudomonadota</taxon>
        <taxon>Gammaproteobacteria</taxon>
        <taxon>Lysobacterales</taxon>
        <taxon>Lysobacteraceae</taxon>
        <taxon>Luteimonas</taxon>
    </lineage>
</organism>
<dbReference type="EMBL" id="CP042218">
    <property type="protein sequence ID" value="QDW66386.1"/>
    <property type="molecule type" value="Genomic_DNA"/>
</dbReference>
<evidence type="ECO:0000313" key="3">
    <source>
        <dbReference type="EMBL" id="QDW66386.1"/>
    </source>
</evidence>
<accession>A0A518N392</accession>
<feature type="chain" id="PRO_5022021806" evidence="2">
    <location>
        <begin position="26"/>
        <end position="704"/>
    </location>
</feature>
<dbReference type="AlphaFoldDB" id="A0A518N392"/>
<sequence length="704" mass="74953">MIRIDILRAALAGLLLAATPSGAVAQDARTREILEQQREGLETGDEQLRRGLGRLEGGGAGDMQSLAEGMVDVAQGFCTMLTANDQAFGALGVDFSGLIGQAQGSGNAERYSQARDACGQMPSEAEGFALAGCADIVVGGRTTLTASTGGTYRFTASKQGVLDIATRGNSAVLTAIAPGIVTVKAERTGGGPGGKATASEVVHALEVRSINGGQPAEIGMYDARGRRIQQVDVPVKVQPRGAARRVVYQTDPSVVEAIGDAGGLLGLRPRAPGTATVQAMSACGEPTGAPLQVEVRPCTDEVIAKLREEQARLDRRRDAILAGIREVLEDPEFERSLRDFEGNATELAVKLAELALAVTRFPKSANRFKAMIEEGSALKDLLTTVADAYSLLGYVRTLAEAGNDPHGRERTQGVVGDASLDVLSKSLDRFRGDSRVGIANTIRQLFRATVNTAQNVGASVGAAQRLEELDGQLDAVMAEMKDLWRRRELCKDRRQPREQPPAGEGSSAGERSPAGEGAAQKPAQEPRGGAPMEDRPTPQPGKVVEIGDDDAPVEPAATDTADDADSPDAPRTLRSRRTLRPPPHPWPPSCSSASAPAGTRWLDCRRACLPPWPATCVRWAGSTQGGRNSCWIRWPSTRAGFFQRCRSSWRPRGNPKASSRRGSNASACCCGSTTRARWSSVRRRCRRWRCKPRPVPGCSATPSR</sequence>
<name>A0A518N392_9GAMM</name>
<gene>
    <name evidence="3" type="ORF">FPZ22_05320</name>
</gene>
<keyword evidence="2" id="KW-0732">Signal</keyword>
<evidence type="ECO:0000256" key="1">
    <source>
        <dbReference type="SAM" id="MobiDB-lite"/>
    </source>
</evidence>
<reference evidence="3 4" key="1">
    <citation type="submission" date="2019-07" db="EMBL/GenBank/DDBJ databases">
        <title>Full genome sequence of Luteimonas sp. Gr-4.</title>
        <authorList>
            <person name="Im W.-T."/>
        </authorList>
    </citation>
    <scope>NUCLEOTIDE SEQUENCE [LARGE SCALE GENOMIC DNA]</scope>
    <source>
        <strain evidence="3 4">Gr-4</strain>
    </source>
</reference>
<feature type="signal peptide" evidence="2">
    <location>
        <begin position="1"/>
        <end position="25"/>
    </location>
</feature>
<protein>
    <submittedName>
        <fullName evidence="3">Uncharacterized protein</fullName>
    </submittedName>
</protein>